<protein>
    <submittedName>
        <fullName evidence="5">GNAT family N-acetyltransferase</fullName>
    </submittedName>
</protein>
<accession>A0ABZ0L6P2</accession>
<dbReference type="InterPro" id="IPR016181">
    <property type="entry name" value="Acyl_CoA_acyltransferase"/>
</dbReference>
<evidence type="ECO:0000313" key="5">
    <source>
        <dbReference type="EMBL" id="WOV87236.1"/>
    </source>
</evidence>
<keyword evidence="6" id="KW-1185">Reference proteome</keyword>
<dbReference type="CDD" id="cd04301">
    <property type="entry name" value="NAT_SF"/>
    <property type="match status" value="1"/>
</dbReference>
<evidence type="ECO:0000256" key="2">
    <source>
        <dbReference type="ARBA" id="ARBA00023315"/>
    </source>
</evidence>
<evidence type="ECO:0000256" key="3">
    <source>
        <dbReference type="ARBA" id="ARBA00038502"/>
    </source>
</evidence>
<dbReference type="PANTHER" id="PTHR43792:SF8">
    <property type="entry name" value="[RIBOSOMAL PROTEIN US5]-ALANINE N-ACETYLTRANSFERASE"/>
    <property type="match status" value="1"/>
</dbReference>
<dbReference type="Pfam" id="PF13302">
    <property type="entry name" value="Acetyltransf_3"/>
    <property type="match status" value="1"/>
</dbReference>
<keyword evidence="1" id="KW-0808">Transferase</keyword>
<name>A0ABZ0L6P2_9BACL</name>
<evidence type="ECO:0000313" key="6">
    <source>
        <dbReference type="Proteomes" id="UP001303902"/>
    </source>
</evidence>
<evidence type="ECO:0000259" key="4">
    <source>
        <dbReference type="PROSITE" id="PS51186"/>
    </source>
</evidence>
<keyword evidence="2" id="KW-0012">Acyltransferase</keyword>
<feature type="domain" description="N-acetyltransferase" evidence="4">
    <location>
        <begin position="3"/>
        <end position="171"/>
    </location>
</feature>
<evidence type="ECO:0000256" key="1">
    <source>
        <dbReference type="ARBA" id="ARBA00022679"/>
    </source>
</evidence>
<dbReference type="RefSeq" id="WP_317967160.1">
    <property type="nucleotide sequence ID" value="NZ_CP129118.1"/>
</dbReference>
<dbReference type="PANTHER" id="PTHR43792">
    <property type="entry name" value="GNAT FAMILY, PUTATIVE (AFU_ORTHOLOGUE AFUA_3G00765)-RELATED-RELATED"/>
    <property type="match status" value="1"/>
</dbReference>
<proteinExistence type="inferred from homology"/>
<sequence>MDIFIEKLNRLDAEDLYKFEVENRAFFEEMVPTRGDDYYMPEIFKFRHERLLEEQAEEISCFYLIKDEDGSILGRINVVDMDESREVASLGYRVGKAHLGKGVAKKALRLLLETVKEHGVKQVNAKTTTTNIASQKVLERNGFEQIKTGDEEFEMNGQKVKFVTYFWTSNV</sequence>
<gene>
    <name evidence="5" type="ORF">QWT69_15475</name>
</gene>
<comment type="similarity">
    <text evidence="3">Belongs to the acetyltransferase family. RimJ subfamily.</text>
</comment>
<dbReference type="SUPFAM" id="SSF55729">
    <property type="entry name" value="Acyl-CoA N-acyltransferases (Nat)"/>
    <property type="match status" value="1"/>
</dbReference>
<dbReference type="PROSITE" id="PS51186">
    <property type="entry name" value="GNAT"/>
    <property type="match status" value="1"/>
</dbReference>
<dbReference type="InterPro" id="IPR051531">
    <property type="entry name" value="N-acetyltransferase"/>
</dbReference>
<organism evidence="5 6">
    <name type="scientific">Sporosarcina oncorhynchi</name>
    <dbReference type="NCBI Taxonomy" id="3056444"/>
    <lineage>
        <taxon>Bacteria</taxon>
        <taxon>Bacillati</taxon>
        <taxon>Bacillota</taxon>
        <taxon>Bacilli</taxon>
        <taxon>Bacillales</taxon>
        <taxon>Caryophanaceae</taxon>
        <taxon>Sporosarcina</taxon>
    </lineage>
</organism>
<reference evidence="5 6" key="1">
    <citation type="submission" date="2023-06" db="EMBL/GenBank/DDBJ databases">
        <title>Sporosarcina sp. nov., isolated from Korean tranditional fermented seafood 'Jeotgal'.</title>
        <authorList>
            <person name="Yang A.I."/>
            <person name="Shin N.-R."/>
        </authorList>
    </citation>
    <scope>NUCLEOTIDE SEQUENCE [LARGE SCALE GENOMIC DNA]</scope>
    <source>
        <strain evidence="5 6">T2O-4</strain>
    </source>
</reference>
<dbReference type="Gene3D" id="3.40.630.30">
    <property type="match status" value="1"/>
</dbReference>
<dbReference type="InterPro" id="IPR000182">
    <property type="entry name" value="GNAT_dom"/>
</dbReference>
<dbReference type="Proteomes" id="UP001303902">
    <property type="component" value="Chromosome"/>
</dbReference>
<dbReference type="EMBL" id="CP129118">
    <property type="protein sequence ID" value="WOV87236.1"/>
    <property type="molecule type" value="Genomic_DNA"/>
</dbReference>